<dbReference type="Proteomes" id="UP000198597">
    <property type="component" value="Unassembled WGS sequence"/>
</dbReference>
<feature type="chain" id="PRO_5039618083" evidence="5">
    <location>
        <begin position="25"/>
        <end position="546"/>
    </location>
</feature>
<dbReference type="EMBL" id="FNJM01000010">
    <property type="protein sequence ID" value="SDP65032.1"/>
    <property type="molecule type" value="Genomic_DNA"/>
</dbReference>
<evidence type="ECO:0000256" key="2">
    <source>
        <dbReference type="ARBA" id="ARBA00005695"/>
    </source>
</evidence>
<dbReference type="GO" id="GO:0015833">
    <property type="term" value="P:peptide transport"/>
    <property type="evidence" value="ECO:0007669"/>
    <property type="project" value="TreeGrafter"/>
</dbReference>
<dbReference type="Gene3D" id="3.90.76.10">
    <property type="entry name" value="Dipeptide-binding Protein, Domain 1"/>
    <property type="match status" value="1"/>
</dbReference>
<dbReference type="SUPFAM" id="SSF53850">
    <property type="entry name" value="Periplasmic binding protein-like II"/>
    <property type="match status" value="1"/>
</dbReference>
<keyword evidence="8" id="KW-1185">Reference proteome</keyword>
<dbReference type="GO" id="GO:1904680">
    <property type="term" value="F:peptide transmembrane transporter activity"/>
    <property type="evidence" value="ECO:0007669"/>
    <property type="project" value="TreeGrafter"/>
</dbReference>
<comment type="similarity">
    <text evidence="2">Belongs to the bacterial solute-binding protein 5 family.</text>
</comment>
<dbReference type="PROSITE" id="PS51257">
    <property type="entry name" value="PROKAR_LIPOPROTEIN"/>
    <property type="match status" value="1"/>
</dbReference>
<proteinExistence type="inferred from homology"/>
<evidence type="ECO:0000256" key="5">
    <source>
        <dbReference type="SAM" id="SignalP"/>
    </source>
</evidence>
<gene>
    <name evidence="7" type="ORF">SAMN04488529_110110</name>
</gene>
<name>A0A1H0UFG7_9CLOT</name>
<feature type="signal peptide" evidence="5">
    <location>
        <begin position="1"/>
        <end position="24"/>
    </location>
</feature>
<reference evidence="7 8" key="1">
    <citation type="submission" date="2016-10" db="EMBL/GenBank/DDBJ databases">
        <authorList>
            <person name="de Groot N.N."/>
        </authorList>
    </citation>
    <scope>NUCLEOTIDE SEQUENCE [LARGE SCALE GENOMIC DNA]</scope>
    <source>
        <strain evidence="7 8">DSM 12272</strain>
    </source>
</reference>
<dbReference type="RefSeq" id="WP_089971443.1">
    <property type="nucleotide sequence ID" value="NZ_CP071376.1"/>
</dbReference>
<dbReference type="OrthoDB" id="9801912at2"/>
<evidence type="ECO:0000313" key="8">
    <source>
        <dbReference type="Proteomes" id="UP000198597"/>
    </source>
</evidence>
<dbReference type="FunFam" id="3.10.105.10:FF:000001">
    <property type="entry name" value="Oligopeptide ABC transporter, oligopeptide-binding protein"/>
    <property type="match status" value="1"/>
</dbReference>
<dbReference type="Pfam" id="PF00496">
    <property type="entry name" value="SBP_bac_5"/>
    <property type="match status" value="1"/>
</dbReference>
<evidence type="ECO:0000256" key="3">
    <source>
        <dbReference type="ARBA" id="ARBA00022448"/>
    </source>
</evidence>
<dbReference type="Gene3D" id="3.40.190.10">
    <property type="entry name" value="Periplasmic binding protein-like II"/>
    <property type="match status" value="1"/>
</dbReference>
<dbReference type="CDD" id="cd08504">
    <property type="entry name" value="PBP2_OppA"/>
    <property type="match status" value="1"/>
</dbReference>
<dbReference type="GO" id="GO:0030288">
    <property type="term" value="C:outer membrane-bounded periplasmic space"/>
    <property type="evidence" value="ECO:0007669"/>
    <property type="project" value="UniProtKB-ARBA"/>
</dbReference>
<sequence length="546" mass="60354">MKSSKMKKLCALALSLVLGTSVLAGCGGKDSSASKQQVIYNLGADPKTLDPQLNTASDAGNIILNAFDGLTRMDKDSKAAPGVAETWDVSPDGLKYTFHLRKNSKWSDGKDVTANDFKYAWLRALDSKTAADYAYQLYYIKGGEEYNTNKGTAEQVGIKVVDDYTLEVELVAPTSYFTQLTAFATYMPVRKDIIEANGDAWATKPESYISNGPFKMTDFRMKDAIVLVKNENYWDAANVKLDKIDIRMVTENTTSYAEFKAGTFDMINEVPPAEVENALKDKDAAVFKEFGTYFMCLNVGNNSDALNPEAVKALGNKKFRQALSVAIDRTALVENVTKGQQVPAVGFTPPGAPTPDGKDFAESKKYIEPTGNIEEAKKLLAEAGYPNGQGLPKFNLSINSEGVHSAVAQYLQSVWKEIGVETEISSQEFKVYQQVRKDGKYMIGRHGWSGDYVDPITFLDMWITNGGNNEAGYSNAKYDALIEEAKTTPDEAKKYEALRNAEDILMDEMPVIPLYYYTKVRAIKEDIKDLLISPLGKVDFKNAYRG</sequence>
<dbReference type="FunFam" id="3.90.76.10:FF:000001">
    <property type="entry name" value="Oligopeptide ABC transporter substrate-binding protein"/>
    <property type="match status" value="1"/>
</dbReference>
<dbReference type="InterPro" id="IPR000914">
    <property type="entry name" value="SBP_5_dom"/>
</dbReference>
<dbReference type="InterPro" id="IPR039424">
    <property type="entry name" value="SBP_5"/>
</dbReference>
<dbReference type="PANTHER" id="PTHR30290:SF10">
    <property type="entry name" value="PERIPLASMIC OLIGOPEPTIDE-BINDING PROTEIN-RELATED"/>
    <property type="match status" value="1"/>
</dbReference>
<dbReference type="PANTHER" id="PTHR30290">
    <property type="entry name" value="PERIPLASMIC BINDING COMPONENT OF ABC TRANSPORTER"/>
    <property type="match status" value="1"/>
</dbReference>
<dbReference type="Gene3D" id="3.10.105.10">
    <property type="entry name" value="Dipeptide-binding Protein, Domain 3"/>
    <property type="match status" value="1"/>
</dbReference>
<keyword evidence="4 5" id="KW-0732">Signal</keyword>
<dbReference type="InterPro" id="IPR030678">
    <property type="entry name" value="Peptide/Ni-bd"/>
</dbReference>
<evidence type="ECO:0000259" key="6">
    <source>
        <dbReference type="Pfam" id="PF00496"/>
    </source>
</evidence>
<evidence type="ECO:0000313" key="7">
    <source>
        <dbReference type="EMBL" id="SDP65032.1"/>
    </source>
</evidence>
<accession>A0A1H0UFG7</accession>
<feature type="domain" description="Solute-binding protein family 5" evidence="6">
    <location>
        <begin position="80"/>
        <end position="469"/>
    </location>
</feature>
<dbReference type="AlphaFoldDB" id="A0A1H0UFG7"/>
<protein>
    <submittedName>
        <fullName evidence="7">Oligopeptide transport system substrate-binding protein</fullName>
    </submittedName>
</protein>
<dbReference type="GO" id="GO:0043190">
    <property type="term" value="C:ATP-binding cassette (ABC) transporter complex"/>
    <property type="evidence" value="ECO:0007669"/>
    <property type="project" value="InterPro"/>
</dbReference>
<dbReference type="GeneID" id="65310724"/>
<evidence type="ECO:0000256" key="1">
    <source>
        <dbReference type="ARBA" id="ARBA00004196"/>
    </source>
</evidence>
<dbReference type="STRING" id="94869.SAMN04488529_110110"/>
<organism evidence="7 8">
    <name type="scientific">Clostridium gasigenes</name>
    <dbReference type="NCBI Taxonomy" id="94869"/>
    <lineage>
        <taxon>Bacteria</taxon>
        <taxon>Bacillati</taxon>
        <taxon>Bacillota</taxon>
        <taxon>Clostridia</taxon>
        <taxon>Eubacteriales</taxon>
        <taxon>Clostridiaceae</taxon>
        <taxon>Clostridium</taxon>
    </lineage>
</organism>
<keyword evidence="3" id="KW-0813">Transport</keyword>
<dbReference type="PIRSF" id="PIRSF002741">
    <property type="entry name" value="MppA"/>
    <property type="match status" value="1"/>
</dbReference>
<comment type="subcellular location">
    <subcellularLocation>
        <location evidence="1">Cell envelope</location>
    </subcellularLocation>
</comment>
<evidence type="ECO:0000256" key="4">
    <source>
        <dbReference type="ARBA" id="ARBA00022729"/>
    </source>
</evidence>